<feature type="transmembrane region" description="Helical" evidence="1">
    <location>
        <begin position="609"/>
        <end position="627"/>
    </location>
</feature>
<dbReference type="InterPro" id="IPR052901">
    <property type="entry name" value="Bact_TGase-like"/>
</dbReference>
<evidence type="ECO:0000313" key="4">
    <source>
        <dbReference type="Proteomes" id="UP001597218"/>
    </source>
</evidence>
<feature type="transmembrane region" description="Helical" evidence="1">
    <location>
        <begin position="141"/>
        <end position="159"/>
    </location>
</feature>
<organism evidence="3 4">
    <name type="scientific">Sporosarcina siberiensis</name>
    <dbReference type="NCBI Taxonomy" id="1365606"/>
    <lineage>
        <taxon>Bacteria</taxon>
        <taxon>Bacillati</taxon>
        <taxon>Bacillota</taxon>
        <taxon>Bacilli</taxon>
        <taxon>Bacillales</taxon>
        <taxon>Caryophanaceae</taxon>
        <taxon>Sporosarcina</taxon>
    </lineage>
</organism>
<dbReference type="EMBL" id="JBHUGI010000035">
    <property type="protein sequence ID" value="MFD1929479.1"/>
    <property type="molecule type" value="Genomic_DNA"/>
</dbReference>
<reference evidence="4" key="1">
    <citation type="journal article" date="2019" name="Int. J. Syst. Evol. Microbiol.">
        <title>The Global Catalogue of Microorganisms (GCM) 10K type strain sequencing project: providing services to taxonomists for standard genome sequencing and annotation.</title>
        <authorList>
            <consortium name="The Broad Institute Genomics Platform"/>
            <consortium name="The Broad Institute Genome Sequencing Center for Infectious Disease"/>
            <person name="Wu L."/>
            <person name="Ma J."/>
        </authorList>
    </citation>
    <scope>NUCLEOTIDE SEQUENCE [LARGE SCALE GENOMIC DNA]</scope>
    <source>
        <strain evidence="4">CGMCC 4.7177</strain>
    </source>
</reference>
<dbReference type="Pfam" id="PF01841">
    <property type="entry name" value="Transglut_core"/>
    <property type="match status" value="1"/>
</dbReference>
<dbReference type="SMART" id="SM00460">
    <property type="entry name" value="TGc"/>
    <property type="match status" value="1"/>
</dbReference>
<feature type="transmembrane region" description="Helical" evidence="1">
    <location>
        <begin position="165"/>
        <end position="183"/>
    </location>
</feature>
<sequence>MKGIRTSKWLLGILYILAFILLREWLLPVMELSNTNHLSLFLLFILLSFVFSLAKVSWWISAPIKVLYVFGAIHYIYLGKVFLSKDSIQVLFANMSSNIPVLINGNWESITDPFRTVLFFILLWMTTYLIRYWIEVRKNIFLFYALTVLYIAFIDTFSMYSADGVIFRIMITGLLLLGLLYISKLAERHNTAISAGTFAIIAVPLLFVVVGSGAVANLLPVKGPIWADPVPFLKAAVDSSEERSSGSGSGIAKSGYGLDDSVLGGDFTKDNTLVFEAEVERKQYWKIETKNTYTSKGWEQRTTNETQEVFFPGMEMIPPNQGSEDEVSIAELEMSEKYPFLIYPYGMTMAFASDDVLFVRLNDTGQYRTKIGESESSLDSYGMQFVEHDFSLKELRDTRMDSIVASEFTEFLQLPDELPERVRDLAETITKENESVYDKTKSIERYFSKNGFVYNQSDIATPTEDEDYVDQFLFDTKRGYCDNFSTSMVVMLRSVGIPARWVKGFAPGETGRNADGDRVYQITNNEAHSWVEAYMPDIGWMPFEPTIGFGGPATIDYDIELDLSDPEIPEKKEQEKPKKKEIEKVKDSKKNFSVVDIFGDVGKWFKANALVLLIVTAVVLFIGWKVYAARRKWLPKLLVPAYRSGKQDWENYSKRYMSLLKQLDRFGMKRKNNETLTAYADKVDAYFGGNLMKQLTNTYEEGLYGDDTLDHDWLHLKEIWEDLINRTSG</sequence>
<comment type="caution">
    <text evidence="3">The sequence shown here is derived from an EMBL/GenBank/DDBJ whole genome shotgun (WGS) entry which is preliminary data.</text>
</comment>
<dbReference type="Pfam" id="PF11992">
    <property type="entry name" value="TgpA_N"/>
    <property type="match status" value="1"/>
</dbReference>
<feature type="transmembrane region" description="Helical" evidence="1">
    <location>
        <begin position="195"/>
        <end position="219"/>
    </location>
</feature>
<feature type="transmembrane region" description="Helical" evidence="1">
    <location>
        <begin position="6"/>
        <end position="26"/>
    </location>
</feature>
<evidence type="ECO:0000313" key="3">
    <source>
        <dbReference type="EMBL" id="MFD1929479.1"/>
    </source>
</evidence>
<keyword evidence="4" id="KW-1185">Reference proteome</keyword>
<dbReference type="PANTHER" id="PTHR42736">
    <property type="entry name" value="PROTEIN-GLUTAMINE GAMMA-GLUTAMYLTRANSFERASE"/>
    <property type="match status" value="1"/>
</dbReference>
<dbReference type="SUPFAM" id="SSF54001">
    <property type="entry name" value="Cysteine proteinases"/>
    <property type="match status" value="1"/>
</dbReference>
<keyword evidence="1" id="KW-0472">Membrane</keyword>
<keyword evidence="1" id="KW-1133">Transmembrane helix</keyword>
<dbReference type="RefSeq" id="WP_381539660.1">
    <property type="nucleotide sequence ID" value="NZ_JBHUGI010000035.1"/>
</dbReference>
<proteinExistence type="predicted"/>
<feature type="transmembrane region" description="Helical" evidence="1">
    <location>
        <begin position="38"/>
        <end position="60"/>
    </location>
</feature>
<dbReference type="InterPro" id="IPR021878">
    <property type="entry name" value="TgpA_N"/>
</dbReference>
<dbReference type="InterPro" id="IPR038765">
    <property type="entry name" value="Papain-like_cys_pep_sf"/>
</dbReference>
<feature type="domain" description="Transglutaminase-like" evidence="2">
    <location>
        <begin position="473"/>
        <end position="547"/>
    </location>
</feature>
<gene>
    <name evidence="3" type="ORF">ACFSFY_15665</name>
</gene>
<name>A0ABW4SKF5_9BACL</name>
<evidence type="ECO:0000256" key="1">
    <source>
        <dbReference type="SAM" id="Phobius"/>
    </source>
</evidence>
<keyword evidence="1" id="KW-0812">Transmembrane</keyword>
<protein>
    <submittedName>
        <fullName evidence="3">DUF4129 domain-containing transglutaminase family protein</fullName>
    </submittedName>
</protein>
<feature type="transmembrane region" description="Helical" evidence="1">
    <location>
        <begin position="66"/>
        <end position="83"/>
    </location>
</feature>
<dbReference type="Proteomes" id="UP001597218">
    <property type="component" value="Unassembled WGS sequence"/>
</dbReference>
<evidence type="ECO:0000259" key="2">
    <source>
        <dbReference type="SMART" id="SM00460"/>
    </source>
</evidence>
<dbReference type="Gene3D" id="3.10.620.30">
    <property type="match status" value="1"/>
</dbReference>
<dbReference type="PANTHER" id="PTHR42736:SF1">
    <property type="entry name" value="PROTEIN-GLUTAMINE GAMMA-GLUTAMYLTRANSFERASE"/>
    <property type="match status" value="1"/>
</dbReference>
<accession>A0ABW4SKF5</accession>
<dbReference type="InterPro" id="IPR002931">
    <property type="entry name" value="Transglutaminase-like"/>
</dbReference>
<feature type="transmembrane region" description="Helical" evidence="1">
    <location>
        <begin position="113"/>
        <end position="134"/>
    </location>
</feature>